<dbReference type="WBParaSite" id="ES5_v2.g16989.t1">
    <property type="protein sequence ID" value="ES5_v2.g16989.t1"/>
    <property type="gene ID" value="ES5_v2.g16989"/>
</dbReference>
<sequence>MDMRLPEWFDSMDGLTSDNSRQMIVQFRVLFEAFIVLAIMTGYREAVIDFVKFIYKILWNSKKSKTKSKVSETTVY</sequence>
<proteinExistence type="predicted"/>
<evidence type="ECO:0000313" key="1">
    <source>
        <dbReference type="Proteomes" id="UP000887579"/>
    </source>
</evidence>
<protein>
    <submittedName>
        <fullName evidence="2">Uncharacterized protein</fullName>
    </submittedName>
</protein>
<organism evidence="1 2">
    <name type="scientific">Panagrolaimus sp. ES5</name>
    <dbReference type="NCBI Taxonomy" id="591445"/>
    <lineage>
        <taxon>Eukaryota</taxon>
        <taxon>Metazoa</taxon>
        <taxon>Ecdysozoa</taxon>
        <taxon>Nematoda</taxon>
        <taxon>Chromadorea</taxon>
        <taxon>Rhabditida</taxon>
        <taxon>Tylenchina</taxon>
        <taxon>Panagrolaimomorpha</taxon>
        <taxon>Panagrolaimoidea</taxon>
        <taxon>Panagrolaimidae</taxon>
        <taxon>Panagrolaimus</taxon>
    </lineage>
</organism>
<dbReference type="Proteomes" id="UP000887579">
    <property type="component" value="Unplaced"/>
</dbReference>
<evidence type="ECO:0000313" key="2">
    <source>
        <dbReference type="WBParaSite" id="ES5_v2.g16989.t1"/>
    </source>
</evidence>
<reference evidence="2" key="1">
    <citation type="submission" date="2022-11" db="UniProtKB">
        <authorList>
            <consortium name="WormBaseParasite"/>
        </authorList>
    </citation>
    <scope>IDENTIFICATION</scope>
</reference>
<accession>A0AC34FIE3</accession>
<name>A0AC34FIE3_9BILA</name>